<comment type="function">
    <text evidence="12 13">Catalyzes the anaerobic formation of alpha-ketobutyrate and ammonia from threonine in a two-step reaction. The first step involved a dehydration of threonine and a production of enamine intermediates (aminocrotonate), which tautomerizes to its imine form (iminobutyrate). Both intermediates are unstable and short-lived. The second step is the nonenzymatic hydrolysis of the enamine/imine intermediates to form 2-ketobutyrate and free ammonia. In the low water environment of the cell, the second step is accelerated by RidA.</text>
</comment>
<dbReference type="FunFam" id="3.40.50.1100:FF:000008">
    <property type="entry name" value="L-threonine dehydratase"/>
    <property type="match status" value="1"/>
</dbReference>
<dbReference type="Gene3D" id="3.40.50.1100">
    <property type="match status" value="2"/>
</dbReference>
<proteinExistence type="inferred from homology"/>
<dbReference type="EC" id="4.3.1.19" evidence="13"/>
<dbReference type="Pfam" id="PF00585">
    <property type="entry name" value="Thr_dehydrat_C"/>
    <property type="match status" value="2"/>
</dbReference>
<dbReference type="PROSITE" id="PS00165">
    <property type="entry name" value="DEHYDRATASE_SER_THR"/>
    <property type="match status" value="1"/>
</dbReference>
<reference evidence="15" key="1">
    <citation type="journal article" date="2022" name="Arch. Microbiol.">
        <title>Microbulbifer okhotskensis sp. nov., isolated from a deep bottom sediment of the Okhotsk Sea.</title>
        <authorList>
            <person name="Romanenko L."/>
            <person name="Kurilenko V."/>
            <person name="Otstavnykh N."/>
            <person name="Velansky P."/>
            <person name="Isaeva M."/>
            <person name="Mikhailov V."/>
        </authorList>
    </citation>
    <scope>NUCLEOTIDE SEQUENCE</scope>
    <source>
        <strain evidence="15">OS29</strain>
    </source>
</reference>
<keyword evidence="11 13" id="KW-0100">Branched-chain amino acid biosynthesis</keyword>
<dbReference type="EMBL" id="JALBWM010000008">
    <property type="protein sequence ID" value="MCO1333408.1"/>
    <property type="molecule type" value="Genomic_DNA"/>
</dbReference>
<dbReference type="InterPro" id="IPR050147">
    <property type="entry name" value="Ser/Thr_Dehydratase"/>
</dbReference>
<evidence type="ECO:0000256" key="10">
    <source>
        <dbReference type="ARBA" id="ARBA00023239"/>
    </source>
</evidence>
<dbReference type="GO" id="GO:0009097">
    <property type="term" value="P:isoleucine biosynthetic process"/>
    <property type="evidence" value="ECO:0007669"/>
    <property type="project" value="UniProtKB-UniRule"/>
</dbReference>
<comment type="subunit">
    <text evidence="5 13">Homotetramer.</text>
</comment>
<feature type="domain" description="ACT-like" evidence="14">
    <location>
        <begin position="329"/>
        <end position="400"/>
    </location>
</feature>
<dbReference type="SUPFAM" id="SSF53686">
    <property type="entry name" value="Tryptophan synthase beta subunit-like PLP-dependent enzymes"/>
    <property type="match status" value="1"/>
</dbReference>
<dbReference type="RefSeq" id="WP_252464669.1">
    <property type="nucleotide sequence ID" value="NZ_JALBWM010000008.1"/>
</dbReference>
<comment type="cofactor">
    <cofactor evidence="2 13">
        <name>pyridoxal 5'-phosphate</name>
        <dbReference type="ChEBI" id="CHEBI:597326"/>
    </cofactor>
</comment>
<dbReference type="InterPro" id="IPR001721">
    <property type="entry name" value="TD_ACT-like"/>
</dbReference>
<comment type="caution">
    <text evidence="15">The sequence shown here is derived from an EMBL/GenBank/DDBJ whole genome shotgun (WGS) entry which is preliminary data.</text>
</comment>
<dbReference type="GO" id="GO:0030170">
    <property type="term" value="F:pyridoxal phosphate binding"/>
    <property type="evidence" value="ECO:0007669"/>
    <property type="project" value="InterPro"/>
</dbReference>
<dbReference type="NCBIfam" id="TIGR01124">
    <property type="entry name" value="ilvA_2Cterm"/>
    <property type="match status" value="1"/>
</dbReference>
<dbReference type="InterPro" id="IPR038110">
    <property type="entry name" value="TD_ACT-like_sf"/>
</dbReference>
<dbReference type="PROSITE" id="PS51672">
    <property type="entry name" value="ACT_LIKE"/>
    <property type="match status" value="2"/>
</dbReference>
<keyword evidence="8" id="KW-0677">Repeat</keyword>
<evidence type="ECO:0000256" key="11">
    <source>
        <dbReference type="ARBA" id="ARBA00023304"/>
    </source>
</evidence>
<dbReference type="GO" id="GO:0004794">
    <property type="term" value="F:threonine deaminase activity"/>
    <property type="evidence" value="ECO:0007669"/>
    <property type="project" value="UniProtKB-UniRule"/>
</dbReference>
<evidence type="ECO:0000256" key="6">
    <source>
        <dbReference type="ARBA" id="ARBA00022605"/>
    </source>
</evidence>
<feature type="domain" description="ACT-like" evidence="14">
    <location>
        <begin position="423"/>
        <end position="494"/>
    </location>
</feature>
<dbReference type="InterPro" id="IPR000634">
    <property type="entry name" value="Ser/Thr_deHydtase_PyrdxlP-BS"/>
</dbReference>
<comment type="pathway">
    <text evidence="3 13">Amino-acid biosynthesis; L-isoleucine biosynthesis; 2-oxobutanoate from L-threonine: step 1/1.</text>
</comment>
<evidence type="ECO:0000256" key="1">
    <source>
        <dbReference type="ARBA" id="ARBA00001274"/>
    </source>
</evidence>
<evidence type="ECO:0000256" key="5">
    <source>
        <dbReference type="ARBA" id="ARBA00011881"/>
    </source>
</evidence>
<comment type="catalytic activity">
    <reaction evidence="1 13">
        <text>L-threonine = 2-oxobutanoate + NH4(+)</text>
        <dbReference type="Rhea" id="RHEA:22108"/>
        <dbReference type="ChEBI" id="CHEBI:16763"/>
        <dbReference type="ChEBI" id="CHEBI:28938"/>
        <dbReference type="ChEBI" id="CHEBI:57926"/>
        <dbReference type="EC" id="4.3.1.19"/>
    </reaction>
</comment>
<dbReference type="CDD" id="cd04906">
    <property type="entry name" value="ACT_ThrD-I_1"/>
    <property type="match status" value="1"/>
</dbReference>
<sequence length="504" mass="56123">MPKSYIKRILDARIYDVATETPLEQMRQLSHRFNNRILLKREDLQPVFSFKIRGAYNKLLQLPAEDRARGVIAASAGNHAQGLALGAARLGVRATIVMPKTTPQIKVSAVRMRGAEVVLHGDTFEEAAARARELVEERGLVFVHPYDDPDVIAGQGTVAMELLRQHSGNLDAVFIPVGGGGLAAGMAAYIRYVRPETKVYGVEPEDAACLKAALEAGERKRLPEVGLFADGVAVAQVGEETFRVLRESVDGVITVSTDEICAAIKDIFEDTRSIAEPAGALGLAGLKKYLEQSETRNGAFATVCSGANINFDRLRYISERTEIGEKREAVIAVRIAESPGSYLQFCRDLGDRSITEFNYRFASEEEAHIFVGLQVVSEEDRRQLLSRLEAKGYQVTDLTDNEMAKLHIRHLVGGRVSGLCNEVIYRFEFPERPGALRKFLEHLAERWNITLFHYRNHGAAYGRVLVGLQVEPHARSELLALLQQLQFRFWDETQNPAYRLFLGS</sequence>
<dbReference type="Pfam" id="PF00291">
    <property type="entry name" value="PALP"/>
    <property type="match status" value="1"/>
</dbReference>
<evidence type="ECO:0000256" key="3">
    <source>
        <dbReference type="ARBA" id="ARBA00004810"/>
    </source>
</evidence>
<protein>
    <recommendedName>
        <fullName evidence="13">L-threonine dehydratase</fullName>
        <ecNumber evidence="13">4.3.1.19</ecNumber>
    </recommendedName>
    <alternativeName>
        <fullName evidence="13">Threonine deaminase</fullName>
    </alternativeName>
</protein>
<dbReference type="PANTHER" id="PTHR48078">
    <property type="entry name" value="THREONINE DEHYDRATASE, MITOCHONDRIAL-RELATED"/>
    <property type="match status" value="1"/>
</dbReference>
<evidence type="ECO:0000259" key="14">
    <source>
        <dbReference type="PROSITE" id="PS51672"/>
    </source>
</evidence>
<dbReference type="GO" id="GO:0003941">
    <property type="term" value="F:L-serine ammonia-lyase activity"/>
    <property type="evidence" value="ECO:0007669"/>
    <property type="project" value="TreeGrafter"/>
</dbReference>
<evidence type="ECO:0000256" key="13">
    <source>
        <dbReference type="RuleBase" id="RU362012"/>
    </source>
</evidence>
<accession>A0A9X2EPM1</accession>
<keyword evidence="6 13" id="KW-0028">Amino-acid biosynthesis</keyword>
<dbReference type="InterPro" id="IPR036052">
    <property type="entry name" value="TrpB-like_PALP_sf"/>
</dbReference>
<dbReference type="CDD" id="cd04907">
    <property type="entry name" value="ACT_ThrD-I_2"/>
    <property type="match status" value="1"/>
</dbReference>
<dbReference type="FunFam" id="3.40.1020.10:FF:000001">
    <property type="entry name" value="L-threonine dehydratase"/>
    <property type="match status" value="1"/>
</dbReference>
<gene>
    <name evidence="13 15" type="primary">ilvA</name>
    <name evidence="15" type="ORF">MO867_03550</name>
</gene>
<dbReference type="InterPro" id="IPR001926">
    <property type="entry name" value="TrpB-like_PALP"/>
</dbReference>
<evidence type="ECO:0000256" key="12">
    <source>
        <dbReference type="ARBA" id="ARBA00025527"/>
    </source>
</evidence>
<keyword evidence="16" id="KW-1185">Reference proteome</keyword>
<keyword evidence="10 13" id="KW-0456">Lyase</keyword>
<keyword evidence="9 13" id="KW-0663">Pyridoxal phosphate</keyword>
<evidence type="ECO:0000313" key="15">
    <source>
        <dbReference type="EMBL" id="MCO1333408.1"/>
    </source>
</evidence>
<dbReference type="Gene3D" id="3.40.1020.10">
    <property type="entry name" value="Biosynthetic Threonine Deaminase, Domain 3"/>
    <property type="match status" value="1"/>
</dbReference>
<dbReference type="GO" id="GO:0006565">
    <property type="term" value="P:L-serine catabolic process"/>
    <property type="evidence" value="ECO:0007669"/>
    <property type="project" value="TreeGrafter"/>
</dbReference>
<evidence type="ECO:0000256" key="4">
    <source>
        <dbReference type="ARBA" id="ARBA00010869"/>
    </source>
</evidence>
<dbReference type="PANTHER" id="PTHR48078:SF11">
    <property type="entry name" value="THREONINE DEHYDRATASE, MITOCHONDRIAL"/>
    <property type="match status" value="1"/>
</dbReference>
<name>A0A9X2EPM1_9GAMM</name>
<evidence type="ECO:0000256" key="7">
    <source>
        <dbReference type="ARBA" id="ARBA00022624"/>
    </source>
</evidence>
<dbReference type="Proteomes" id="UP001139028">
    <property type="component" value="Unassembled WGS sequence"/>
</dbReference>
<keyword evidence="7 13" id="KW-0412">Isoleucine biosynthesis</keyword>
<dbReference type="CDD" id="cd01562">
    <property type="entry name" value="Thr-dehyd"/>
    <property type="match status" value="1"/>
</dbReference>
<dbReference type="AlphaFoldDB" id="A0A9X2EPM1"/>
<dbReference type="InterPro" id="IPR005787">
    <property type="entry name" value="Thr_deHydtase_biosynth"/>
</dbReference>
<evidence type="ECO:0000256" key="9">
    <source>
        <dbReference type="ARBA" id="ARBA00022898"/>
    </source>
</evidence>
<dbReference type="SUPFAM" id="SSF55021">
    <property type="entry name" value="ACT-like"/>
    <property type="match status" value="1"/>
</dbReference>
<evidence type="ECO:0000256" key="2">
    <source>
        <dbReference type="ARBA" id="ARBA00001933"/>
    </source>
</evidence>
<dbReference type="NCBIfam" id="NF006674">
    <property type="entry name" value="PRK09224.1"/>
    <property type="match status" value="1"/>
</dbReference>
<evidence type="ECO:0000256" key="8">
    <source>
        <dbReference type="ARBA" id="ARBA00022737"/>
    </source>
</evidence>
<comment type="similarity">
    <text evidence="4 13">Belongs to the serine/threonine dehydratase family.</text>
</comment>
<dbReference type="GO" id="GO:0006567">
    <property type="term" value="P:L-threonine catabolic process"/>
    <property type="evidence" value="ECO:0007669"/>
    <property type="project" value="TreeGrafter"/>
</dbReference>
<dbReference type="NCBIfam" id="NF009130">
    <property type="entry name" value="PRK12483.1"/>
    <property type="match status" value="1"/>
</dbReference>
<evidence type="ECO:0000313" key="16">
    <source>
        <dbReference type="Proteomes" id="UP001139028"/>
    </source>
</evidence>
<dbReference type="InterPro" id="IPR045865">
    <property type="entry name" value="ACT-like_dom_sf"/>
</dbReference>
<organism evidence="15 16">
    <name type="scientific">Microbulbifer okhotskensis</name>
    <dbReference type="NCBI Taxonomy" id="2926617"/>
    <lineage>
        <taxon>Bacteria</taxon>
        <taxon>Pseudomonadati</taxon>
        <taxon>Pseudomonadota</taxon>
        <taxon>Gammaproteobacteria</taxon>
        <taxon>Cellvibrionales</taxon>
        <taxon>Microbulbiferaceae</taxon>
        <taxon>Microbulbifer</taxon>
    </lineage>
</organism>